<gene>
    <name evidence="4" type="ORF">FH972_013960</name>
</gene>
<feature type="compositionally biased region" description="Polar residues" evidence="1">
    <location>
        <begin position="38"/>
        <end position="55"/>
    </location>
</feature>
<evidence type="ECO:0000313" key="4">
    <source>
        <dbReference type="EMBL" id="KAE8057254.1"/>
    </source>
</evidence>
<keyword evidence="2" id="KW-1133">Transmembrane helix</keyword>
<evidence type="ECO:0000313" key="5">
    <source>
        <dbReference type="Proteomes" id="UP000327013"/>
    </source>
</evidence>
<accession>A0A5N6RBF4</accession>
<keyword evidence="5" id="KW-1185">Reference proteome</keyword>
<dbReference type="Proteomes" id="UP000327013">
    <property type="component" value="Chromosome 5"/>
</dbReference>
<keyword evidence="2" id="KW-0812">Transmembrane</keyword>
<sequence length="190" mass="20382">MKTFKTHKACILFPLLIFLSSSVFPSESLPPNSLPLSHETTPPSASSHLFPTSPSGVLVDPPLSPQFGHPISNKKPSSAESLESQEGESEAGYQHESGYPQQGLNQPLSGFSQPFSSTNQPLSGFNQPFSSTSQPLSGFNQPYSSLNQPFGSYNQQGLVNNNPLDNGVLKEKAFVLGVLLVSIITFGFLV</sequence>
<evidence type="ECO:0000256" key="2">
    <source>
        <dbReference type="SAM" id="Phobius"/>
    </source>
</evidence>
<proteinExistence type="predicted"/>
<dbReference type="OrthoDB" id="687840at2759"/>
<keyword evidence="2" id="KW-0472">Membrane</keyword>
<evidence type="ECO:0000256" key="3">
    <source>
        <dbReference type="SAM" id="SignalP"/>
    </source>
</evidence>
<feature type="transmembrane region" description="Helical" evidence="2">
    <location>
        <begin position="173"/>
        <end position="189"/>
    </location>
</feature>
<organism evidence="4 5">
    <name type="scientific">Carpinus fangiana</name>
    <dbReference type="NCBI Taxonomy" id="176857"/>
    <lineage>
        <taxon>Eukaryota</taxon>
        <taxon>Viridiplantae</taxon>
        <taxon>Streptophyta</taxon>
        <taxon>Embryophyta</taxon>
        <taxon>Tracheophyta</taxon>
        <taxon>Spermatophyta</taxon>
        <taxon>Magnoliopsida</taxon>
        <taxon>eudicotyledons</taxon>
        <taxon>Gunneridae</taxon>
        <taxon>Pentapetalae</taxon>
        <taxon>rosids</taxon>
        <taxon>fabids</taxon>
        <taxon>Fagales</taxon>
        <taxon>Betulaceae</taxon>
        <taxon>Carpinus</taxon>
    </lineage>
</organism>
<feature type="region of interest" description="Disordered" evidence="1">
    <location>
        <begin position="122"/>
        <end position="141"/>
    </location>
</feature>
<evidence type="ECO:0000256" key="1">
    <source>
        <dbReference type="SAM" id="MobiDB-lite"/>
    </source>
</evidence>
<feature type="signal peptide" evidence="3">
    <location>
        <begin position="1"/>
        <end position="28"/>
    </location>
</feature>
<name>A0A5N6RBF4_9ROSI</name>
<feature type="region of interest" description="Disordered" evidence="1">
    <location>
        <begin position="29"/>
        <end position="117"/>
    </location>
</feature>
<reference evidence="4 5" key="1">
    <citation type="submission" date="2019-06" db="EMBL/GenBank/DDBJ databases">
        <title>A chromosomal-level reference genome of Carpinus fangiana (Coryloideae, Betulaceae).</title>
        <authorList>
            <person name="Yang X."/>
            <person name="Wang Z."/>
            <person name="Zhang L."/>
            <person name="Hao G."/>
            <person name="Liu J."/>
            <person name="Yang Y."/>
        </authorList>
    </citation>
    <scope>NUCLEOTIDE SEQUENCE [LARGE SCALE GENOMIC DNA]</scope>
    <source>
        <strain evidence="4">Cfa_2016G</strain>
        <tissue evidence="4">Leaf</tissue>
    </source>
</reference>
<feature type="chain" id="PRO_5024463978" evidence="3">
    <location>
        <begin position="29"/>
        <end position="190"/>
    </location>
</feature>
<feature type="compositionally biased region" description="Polar residues" evidence="1">
    <location>
        <begin position="99"/>
        <end position="117"/>
    </location>
</feature>
<protein>
    <submittedName>
        <fullName evidence="4">Uncharacterized protein</fullName>
    </submittedName>
</protein>
<dbReference type="EMBL" id="CM017325">
    <property type="protein sequence ID" value="KAE8057254.1"/>
    <property type="molecule type" value="Genomic_DNA"/>
</dbReference>
<dbReference type="AlphaFoldDB" id="A0A5N6RBF4"/>
<keyword evidence="3" id="KW-0732">Signal</keyword>